<dbReference type="InterPro" id="IPR035649">
    <property type="entry name" value="EFG_V"/>
</dbReference>
<dbReference type="PANTHER" id="PTHR43261">
    <property type="entry name" value="TRANSLATION ELONGATION FACTOR G-RELATED"/>
    <property type="match status" value="1"/>
</dbReference>
<keyword evidence="11" id="KW-1185">Reference proteome</keyword>
<dbReference type="CDD" id="cd04088">
    <property type="entry name" value="EFG_mtEFG_II"/>
    <property type="match status" value="1"/>
</dbReference>
<dbReference type="Pfam" id="PF03764">
    <property type="entry name" value="EFG_IV"/>
    <property type="match status" value="1"/>
</dbReference>
<dbReference type="CDD" id="cd01886">
    <property type="entry name" value="EF-G"/>
    <property type="match status" value="1"/>
</dbReference>
<keyword evidence="5 8" id="KW-0648">Protein biosynthesis</keyword>
<dbReference type="SUPFAM" id="SSF50447">
    <property type="entry name" value="Translation proteins"/>
    <property type="match status" value="1"/>
</dbReference>
<dbReference type="InterPro" id="IPR035647">
    <property type="entry name" value="EFG_III/V"/>
</dbReference>
<dbReference type="SUPFAM" id="SSF52540">
    <property type="entry name" value="P-loop containing nucleoside triphosphate hydrolases"/>
    <property type="match status" value="1"/>
</dbReference>
<feature type="domain" description="Tr-type G" evidence="9">
    <location>
        <begin position="5"/>
        <end position="284"/>
    </location>
</feature>
<dbReference type="InterPro" id="IPR004540">
    <property type="entry name" value="Transl_elong_EFG/EF2"/>
</dbReference>
<dbReference type="InterPro" id="IPR014721">
    <property type="entry name" value="Ribsml_uS5_D2-typ_fold_subgr"/>
</dbReference>
<dbReference type="RefSeq" id="WP_162332774.1">
    <property type="nucleotide sequence ID" value="NZ_CP048113.1"/>
</dbReference>
<dbReference type="Pfam" id="PF00679">
    <property type="entry name" value="EFG_C"/>
    <property type="match status" value="1"/>
</dbReference>
<dbReference type="HAMAP" id="MF_00054_B">
    <property type="entry name" value="EF_G_EF_2_B"/>
    <property type="match status" value="1"/>
</dbReference>
<dbReference type="PROSITE" id="PS51722">
    <property type="entry name" value="G_TR_2"/>
    <property type="match status" value="1"/>
</dbReference>
<dbReference type="GO" id="GO:0005525">
    <property type="term" value="F:GTP binding"/>
    <property type="evidence" value="ECO:0007669"/>
    <property type="project" value="UniProtKB-UniRule"/>
</dbReference>
<keyword evidence="4 8" id="KW-0251">Elongation factor</keyword>
<dbReference type="InterPro" id="IPR004161">
    <property type="entry name" value="EFTu-like_2"/>
</dbReference>
<dbReference type="AlphaFoldDB" id="A0A6B9ZGB0"/>
<dbReference type="InterPro" id="IPR005225">
    <property type="entry name" value="Small_GTP-bd"/>
</dbReference>
<evidence type="ECO:0000256" key="2">
    <source>
        <dbReference type="ARBA" id="ARBA00017872"/>
    </source>
</evidence>
<dbReference type="GO" id="GO:0003746">
    <property type="term" value="F:translation elongation factor activity"/>
    <property type="evidence" value="ECO:0007669"/>
    <property type="project" value="UniProtKB-UniRule"/>
</dbReference>
<dbReference type="EMBL" id="CP048113">
    <property type="protein sequence ID" value="QHS61096.1"/>
    <property type="molecule type" value="Genomic_DNA"/>
</dbReference>
<dbReference type="PANTHER" id="PTHR43261:SF1">
    <property type="entry name" value="RIBOSOME-RELEASING FACTOR 2, MITOCHONDRIAL"/>
    <property type="match status" value="1"/>
</dbReference>
<dbReference type="FunFam" id="3.40.50.300:FF:000029">
    <property type="entry name" value="Elongation factor G"/>
    <property type="match status" value="1"/>
</dbReference>
<dbReference type="InterPro" id="IPR009000">
    <property type="entry name" value="Transl_B-barrel_sf"/>
</dbReference>
<dbReference type="CDD" id="cd16262">
    <property type="entry name" value="EFG_III"/>
    <property type="match status" value="1"/>
</dbReference>
<dbReference type="GO" id="GO:0003924">
    <property type="term" value="F:GTPase activity"/>
    <property type="evidence" value="ECO:0007669"/>
    <property type="project" value="InterPro"/>
</dbReference>
<dbReference type="CDD" id="cd01434">
    <property type="entry name" value="EFG_mtEFG1_IV"/>
    <property type="match status" value="1"/>
</dbReference>
<dbReference type="NCBIfam" id="TIGR00231">
    <property type="entry name" value="small_GTP"/>
    <property type="match status" value="1"/>
</dbReference>
<evidence type="ECO:0000259" key="9">
    <source>
        <dbReference type="PROSITE" id="PS51722"/>
    </source>
</evidence>
<feature type="binding site" evidence="8">
    <location>
        <begin position="14"/>
        <end position="21"/>
    </location>
    <ligand>
        <name>GTP</name>
        <dbReference type="ChEBI" id="CHEBI:37565"/>
    </ligand>
</feature>
<dbReference type="KEGG" id="chih:GWR21_16255"/>
<dbReference type="SUPFAM" id="SSF54980">
    <property type="entry name" value="EF-G C-terminal domain-like"/>
    <property type="match status" value="2"/>
</dbReference>
<accession>A0A6B9ZGB0</accession>
<protein>
    <recommendedName>
        <fullName evidence="2 8">Elongation factor G</fullName>
        <shortName evidence="8">EF-G</shortName>
    </recommendedName>
</protein>
<dbReference type="Pfam" id="PF03144">
    <property type="entry name" value="GTP_EFTU_D2"/>
    <property type="match status" value="1"/>
</dbReference>
<evidence type="ECO:0000256" key="8">
    <source>
        <dbReference type="HAMAP-Rule" id="MF_00054"/>
    </source>
</evidence>
<dbReference type="Gene3D" id="2.40.30.10">
    <property type="entry name" value="Translation factors"/>
    <property type="match status" value="1"/>
</dbReference>
<dbReference type="FunFam" id="3.30.70.870:FF:000002">
    <property type="entry name" value="Translation elongation factor 2"/>
    <property type="match status" value="1"/>
</dbReference>
<dbReference type="Gene3D" id="3.40.50.300">
    <property type="entry name" value="P-loop containing nucleotide triphosphate hydrolases"/>
    <property type="match status" value="1"/>
</dbReference>
<dbReference type="InterPro" id="IPR005517">
    <property type="entry name" value="Transl_elong_EFG/EF2_IV"/>
</dbReference>
<keyword evidence="6 8" id="KW-0342">GTP-binding</keyword>
<dbReference type="FunFam" id="3.30.70.240:FF:000001">
    <property type="entry name" value="Elongation factor G"/>
    <property type="match status" value="1"/>
</dbReference>
<dbReference type="Pfam" id="PF00009">
    <property type="entry name" value="GTP_EFTU"/>
    <property type="match status" value="1"/>
</dbReference>
<dbReference type="InterPro" id="IPR027417">
    <property type="entry name" value="P-loop_NTPase"/>
</dbReference>
<evidence type="ECO:0000256" key="1">
    <source>
        <dbReference type="ARBA" id="ARBA00005870"/>
    </source>
</evidence>
<dbReference type="SMART" id="SM00889">
    <property type="entry name" value="EFG_IV"/>
    <property type="match status" value="1"/>
</dbReference>
<dbReference type="InterPro" id="IPR041095">
    <property type="entry name" value="EFG_II"/>
</dbReference>
<evidence type="ECO:0000256" key="7">
    <source>
        <dbReference type="ARBA" id="ARBA00024731"/>
    </source>
</evidence>
<dbReference type="Proteomes" id="UP000476411">
    <property type="component" value="Chromosome"/>
</dbReference>
<dbReference type="InterPro" id="IPR020568">
    <property type="entry name" value="Ribosomal_Su5_D2-typ_SF"/>
</dbReference>
<name>A0A6B9ZGB0_9BACT</name>
<dbReference type="GO" id="GO:0032790">
    <property type="term" value="P:ribosome disassembly"/>
    <property type="evidence" value="ECO:0007669"/>
    <property type="project" value="TreeGrafter"/>
</dbReference>
<dbReference type="InterPro" id="IPR000640">
    <property type="entry name" value="EFG_V-like"/>
</dbReference>
<comment type="similarity">
    <text evidence="1 8">Belongs to the TRAFAC class translation factor GTPase superfamily. Classic translation factor GTPase family. EF-G/EF-2 subfamily.</text>
</comment>
<dbReference type="Gene3D" id="3.30.230.10">
    <property type="match status" value="1"/>
</dbReference>
<dbReference type="GO" id="GO:0005737">
    <property type="term" value="C:cytoplasm"/>
    <property type="evidence" value="ECO:0007669"/>
    <property type="project" value="UniProtKB-SubCell"/>
</dbReference>
<dbReference type="Pfam" id="PF14492">
    <property type="entry name" value="EFG_III"/>
    <property type="match status" value="1"/>
</dbReference>
<dbReference type="NCBIfam" id="TIGR00484">
    <property type="entry name" value="EF-G"/>
    <property type="match status" value="1"/>
</dbReference>
<dbReference type="InterPro" id="IPR000795">
    <property type="entry name" value="T_Tr_GTP-bd_dom"/>
</dbReference>
<evidence type="ECO:0000256" key="3">
    <source>
        <dbReference type="ARBA" id="ARBA00022741"/>
    </source>
</evidence>
<dbReference type="PRINTS" id="PR00315">
    <property type="entry name" value="ELONGATNFCT"/>
</dbReference>
<dbReference type="NCBIfam" id="NF009381">
    <property type="entry name" value="PRK12740.1-5"/>
    <property type="match status" value="1"/>
</dbReference>
<comment type="subcellular location">
    <subcellularLocation>
        <location evidence="8">Cytoplasm</location>
    </subcellularLocation>
</comment>
<feature type="binding site" evidence="8">
    <location>
        <begin position="82"/>
        <end position="86"/>
    </location>
    <ligand>
        <name>GTP</name>
        <dbReference type="ChEBI" id="CHEBI:37565"/>
    </ligand>
</feature>
<feature type="binding site" evidence="8">
    <location>
        <begin position="136"/>
        <end position="139"/>
    </location>
    <ligand>
        <name>GTP</name>
        <dbReference type="ChEBI" id="CHEBI:37565"/>
    </ligand>
</feature>
<organism evidence="10 11">
    <name type="scientific">Chitinophaga agri</name>
    <dbReference type="NCBI Taxonomy" id="2703787"/>
    <lineage>
        <taxon>Bacteria</taxon>
        <taxon>Pseudomonadati</taxon>
        <taxon>Bacteroidota</taxon>
        <taxon>Chitinophagia</taxon>
        <taxon>Chitinophagales</taxon>
        <taxon>Chitinophagaceae</taxon>
        <taxon>Chitinophaga</taxon>
    </lineage>
</organism>
<dbReference type="InterPro" id="IPR009022">
    <property type="entry name" value="EFG_III"/>
</dbReference>
<comment type="function">
    <text evidence="7 8">Catalyzes the GTP-dependent ribosomal translocation step during translation elongation. During this step, the ribosome changes from the pre-translocational (PRE) to the post-translocational (POST) state as the newly formed A-site-bound peptidyl-tRNA and P-site-bound deacylated tRNA move to the P and E sites, respectively. Catalyzes the coordinated movement of the two tRNA molecules, the mRNA and conformational changes in the ribosome.</text>
</comment>
<gene>
    <name evidence="8 10" type="primary">fusA</name>
    <name evidence="10" type="ORF">GWR21_16255</name>
</gene>
<dbReference type="SMART" id="SM00838">
    <property type="entry name" value="EFG_C"/>
    <property type="match status" value="1"/>
</dbReference>
<proteinExistence type="inferred from homology"/>
<dbReference type="Gene3D" id="3.30.70.870">
    <property type="entry name" value="Elongation Factor G (Translational Gtpase), domain 3"/>
    <property type="match status" value="1"/>
</dbReference>
<dbReference type="Gene3D" id="3.30.70.240">
    <property type="match status" value="1"/>
</dbReference>
<evidence type="ECO:0000313" key="11">
    <source>
        <dbReference type="Proteomes" id="UP000476411"/>
    </source>
</evidence>
<keyword evidence="3 8" id="KW-0547">Nucleotide-binding</keyword>
<dbReference type="InterPro" id="IPR047872">
    <property type="entry name" value="EFG_IV"/>
</dbReference>
<dbReference type="CDD" id="cd03713">
    <property type="entry name" value="EFG_mtEFG_C"/>
    <property type="match status" value="1"/>
</dbReference>
<evidence type="ECO:0000256" key="5">
    <source>
        <dbReference type="ARBA" id="ARBA00022917"/>
    </source>
</evidence>
<evidence type="ECO:0000256" key="6">
    <source>
        <dbReference type="ARBA" id="ARBA00023134"/>
    </source>
</evidence>
<sequence length="691" mass="75727">MKRLDHFRNIGIMAHVDAGKTTVTERMLYYTGLTHKLGSVDQGNTVMDSDPQEEKRGITISSAAITTYWQLDASKYQVNIIDTPGHVDFTAEVERSLRVLDGAVAVFCARSGVQPQSETVWQQANRYNVPRIIMINKMDRQGADFRRVVNEIREVLHANAVPVQIPVGAEDDFAGVIDLVTMKAYIWSGDDGKSYNVTDIPAYLLAEATQARTNLLEELSLCNESIFDNYTNAPESVSAEAIYTALRTATLQMQVIPVLAGAAYRNRGVQPLLDAVVRYLPAPVDMPQIQAVDPETEEQVSLKVSEESTFAALAFKILSDDYAGKLTLVRVYSGTLRAGDTVWNSRTSKHVRISRLMRIMSDKYETVDAISAGDIGAVVGLKDVRTGDTLSDPAQPVLLEKIRFPEPMIGYAIEAKVAKDVTKLSEALSKLVEEDPTLSVSVDEASGQTILKGMGELHLEVVLEKLAMNYHVDITKGQPQIAYKEVFTKAIQHKEVYSKQNGGAGHYAAIVFELSPREDGLPGLEFVNEITGGAIPREFIPSVKKGFEEAMKTGALAGYPVQSMRVRLLDGNIHMTDSHALDFEHAAIMGFRQAASKAAPRLLEPVMSVEVTLPEEHTGAITGDLNRRRGLIKGMEMKANAQYIKAEAPLSGLFGYINTLRTLSSGRAAASVTFQDYQLVPVNMTSKVLAG</sequence>
<evidence type="ECO:0000256" key="4">
    <source>
        <dbReference type="ARBA" id="ARBA00022768"/>
    </source>
</evidence>
<keyword evidence="8" id="KW-0963">Cytoplasm</keyword>
<reference evidence="10 11" key="1">
    <citation type="submission" date="2020-01" db="EMBL/GenBank/DDBJ databases">
        <title>Complete genome sequence of Chitinophaga sp. H33E-04 isolated from quinoa roots.</title>
        <authorList>
            <person name="Weon H.-Y."/>
            <person name="Lee S.A."/>
        </authorList>
    </citation>
    <scope>NUCLEOTIDE SEQUENCE [LARGE SCALE GENOMIC DNA]</scope>
    <source>
        <strain evidence="10 11">H33E-04</strain>
    </source>
</reference>
<dbReference type="FunFam" id="2.40.30.10:FF:000006">
    <property type="entry name" value="Elongation factor G"/>
    <property type="match status" value="1"/>
</dbReference>
<evidence type="ECO:0000313" key="10">
    <source>
        <dbReference type="EMBL" id="QHS61096.1"/>
    </source>
</evidence>
<dbReference type="SUPFAM" id="SSF54211">
    <property type="entry name" value="Ribosomal protein S5 domain 2-like"/>
    <property type="match status" value="1"/>
</dbReference>